<organism evidence="1 2">
    <name type="scientific">Sphingopyxis terrae subsp. terrae NBRC 15098</name>
    <dbReference type="NCBI Taxonomy" id="1219058"/>
    <lineage>
        <taxon>Bacteria</taxon>
        <taxon>Pseudomonadati</taxon>
        <taxon>Pseudomonadota</taxon>
        <taxon>Alphaproteobacteria</taxon>
        <taxon>Sphingomonadales</taxon>
        <taxon>Sphingomonadaceae</taxon>
        <taxon>Sphingopyxis</taxon>
    </lineage>
</organism>
<evidence type="ECO:0000313" key="1">
    <source>
        <dbReference type="EMBL" id="AMU94150.1"/>
    </source>
</evidence>
<dbReference type="STRING" id="1219058.AOA14_05970"/>
<reference evidence="1 2" key="2">
    <citation type="journal article" date="2016" name="Genome Announc.">
        <title>Complete Genome Sequence of Sphingopyxis terrae Strain 203-1 (NBRC 111660), a Polyethylene Glycol Degrader.</title>
        <authorList>
            <person name="Ohtsubo Y."/>
            <person name="Nonoyama S."/>
            <person name="Nagata Y."/>
            <person name="Numata M."/>
            <person name="Tsuchikane K."/>
            <person name="Hosoyama A."/>
            <person name="Yamazoe A."/>
            <person name="Tsuda M."/>
            <person name="Fujita N."/>
            <person name="Kawai F."/>
        </authorList>
    </citation>
    <scope>NUCLEOTIDE SEQUENCE [LARGE SCALE GENOMIC DNA]</scope>
    <source>
        <strain evidence="1 2">203-1</strain>
    </source>
</reference>
<reference evidence="2" key="1">
    <citation type="submission" date="2015-11" db="EMBL/GenBank/DDBJ databases">
        <title>Complete genome sequence of a polyethylene glycol-degrading strain Sphingopyxis terrae strain 203-1 (NBRC 15098).</title>
        <authorList>
            <person name="Yoshiyuki O."/>
            <person name="Shouta N."/>
            <person name="Nagata Y."/>
            <person name="Numata M."/>
            <person name="Tsuchikane K."/>
            <person name="Hosoyama A."/>
            <person name="Yamazoe A."/>
            <person name="Tsuda M."/>
            <person name="Fujita N."/>
            <person name="Kawai F."/>
        </authorList>
    </citation>
    <scope>NUCLEOTIDE SEQUENCE [LARGE SCALE GENOMIC DNA]</scope>
    <source>
        <strain evidence="2">203-1</strain>
    </source>
</reference>
<dbReference type="KEGG" id="ster:AOA14_05970"/>
<sequence length="207" mass="22151">MHPNPAFRPRQDDLAALLVREIGFAAIFAATPDGPRVAHAPVVLSADATTLQFHLARGNGLTKHLAGAPALAVVQGPDAYVSANWYTDAATAVPTWNYVAVEMEGVPRKLGDAELVAQLDTLSMLHEARVGENPPWTRAKLDASYFARLTSAITGFEMRISAWRPTVKLSQNKVAAERERVAAGIERTGHGALAHLMRQLAGDKAGA</sequence>
<dbReference type="RefSeq" id="WP_062901150.1">
    <property type="nucleotide sequence ID" value="NZ_CP013342.1"/>
</dbReference>
<dbReference type="InterPro" id="IPR007396">
    <property type="entry name" value="TR_PAI2-type"/>
</dbReference>
<name>A0A142VWF8_9SPHN</name>
<dbReference type="AlphaFoldDB" id="A0A142VWF8"/>
<dbReference type="Gene3D" id="2.30.110.10">
    <property type="entry name" value="Electron Transport, Fmn-binding Protein, Chain A"/>
    <property type="match status" value="1"/>
</dbReference>
<dbReference type="PANTHER" id="PTHR35802">
    <property type="entry name" value="PROTEASE SYNTHASE AND SPORULATION PROTEIN PAI 2"/>
    <property type="match status" value="1"/>
</dbReference>
<dbReference type="Proteomes" id="UP000076234">
    <property type="component" value="Chromosome"/>
</dbReference>
<protein>
    <submittedName>
        <fullName evidence="1">Negative transcriptional regulator</fullName>
    </submittedName>
</protein>
<evidence type="ECO:0000313" key="2">
    <source>
        <dbReference type="Proteomes" id="UP000076234"/>
    </source>
</evidence>
<dbReference type="PIRSF" id="PIRSF010372">
    <property type="entry name" value="PaiB"/>
    <property type="match status" value="1"/>
</dbReference>
<dbReference type="Pfam" id="PF04299">
    <property type="entry name" value="FMN_bind_2"/>
    <property type="match status" value="1"/>
</dbReference>
<dbReference type="SUPFAM" id="SSF50475">
    <property type="entry name" value="FMN-binding split barrel"/>
    <property type="match status" value="1"/>
</dbReference>
<dbReference type="PANTHER" id="PTHR35802:SF1">
    <property type="entry name" value="PROTEASE SYNTHASE AND SPORULATION PROTEIN PAI 2"/>
    <property type="match status" value="1"/>
</dbReference>
<accession>A0A142VWF8</accession>
<gene>
    <name evidence="1" type="ORF">AOA14_05970</name>
</gene>
<dbReference type="InterPro" id="IPR012349">
    <property type="entry name" value="Split_barrel_FMN-bd"/>
</dbReference>
<proteinExistence type="predicted"/>
<dbReference type="EMBL" id="CP013342">
    <property type="protein sequence ID" value="AMU94150.1"/>
    <property type="molecule type" value="Genomic_DNA"/>
</dbReference>